<gene>
    <name evidence="1" type="ORF">SAMN02745191_1779</name>
</gene>
<evidence type="ECO:0000313" key="1">
    <source>
        <dbReference type="EMBL" id="SJZ83947.1"/>
    </source>
</evidence>
<organism evidence="1 2">
    <name type="scientific">Anaerorhabdus furcosa</name>
    <dbReference type="NCBI Taxonomy" id="118967"/>
    <lineage>
        <taxon>Bacteria</taxon>
        <taxon>Bacillati</taxon>
        <taxon>Bacillota</taxon>
        <taxon>Erysipelotrichia</taxon>
        <taxon>Erysipelotrichales</taxon>
        <taxon>Erysipelotrichaceae</taxon>
        <taxon>Anaerorhabdus</taxon>
    </lineage>
</organism>
<reference evidence="2" key="1">
    <citation type="submission" date="2017-02" db="EMBL/GenBank/DDBJ databases">
        <authorList>
            <person name="Varghese N."/>
            <person name="Submissions S."/>
        </authorList>
    </citation>
    <scope>NUCLEOTIDE SEQUENCE [LARGE SCALE GENOMIC DNA]</scope>
    <source>
        <strain evidence="2">ATCC 25662</strain>
    </source>
</reference>
<protein>
    <submittedName>
        <fullName evidence="1">Uncharacterized protein</fullName>
    </submittedName>
</protein>
<dbReference type="NCBIfam" id="NF045770">
    <property type="entry name" value="MPN403_MG284_C"/>
    <property type="match status" value="1"/>
</dbReference>
<dbReference type="RefSeq" id="WP_078712185.1">
    <property type="nucleotide sequence ID" value="NZ_FUWY01000005.1"/>
</dbReference>
<dbReference type="EMBL" id="FUWY01000005">
    <property type="protein sequence ID" value="SJZ83947.1"/>
    <property type="molecule type" value="Genomic_DNA"/>
</dbReference>
<name>A0A1T4NY18_9FIRM</name>
<proteinExistence type="predicted"/>
<dbReference type="AlphaFoldDB" id="A0A1T4NY18"/>
<sequence length="108" mass="12981">MLTKPLSDKDKKSFIMILAKAYMRSKRRIQMYKFLSVEENKSYYSSELSTVYLVNSTILLCSPTSQFILKNEFFSYPNPNWYIEYYSRSSYYRLKKQAIDEFIDCLNI</sequence>
<dbReference type="InterPro" id="IPR058231">
    <property type="entry name" value="MG284-like_C"/>
</dbReference>
<keyword evidence="2" id="KW-1185">Reference proteome</keyword>
<accession>A0A1T4NY18</accession>
<dbReference type="Proteomes" id="UP000243297">
    <property type="component" value="Unassembled WGS sequence"/>
</dbReference>
<evidence type="ECO:0000313" key="2">
    <source>
        <dbReference type="Proteomes" id="UP000243297"/>
    </source>
</evidence>
<dbReference type="STRING" id="118967.SAMN02745191_1779"/>